<dbReference type="SMART" id="SM00513">
    <property type="entry name" value="SAP"/>
    <property type="match status" value="1"/>
</dbReference>
<organism evidence="2 3">
    <name type="scientific">Staphylotrichum tortipilum</name>
    <dbReference type="NCBI Taxonomy" id="2831512"/>
    <lineage>
        <taxon>Eukaryota</taxon>
        <taxon>Fungi</taxon>
        <taxon>Dikarya</taxon>
        <taxon>Ascomycota</taxon>
        <taxon>Pezizomycotina</taxon>
        <taxon>Sordariomycetes</taxon>
        <taxon>Sordariomycetidae</taxon>
        <taxon>Sordariales</taxon>
        <taxon>Chaetomiaceae</taxon>
        <taxon>Staphylotrichum</taxon>
    </lineage>
</organism>
<feature type="domain" description="SAP" evidence="1">
    <location>
        <begin position="180"/>
        <end position="214"/>
    </location>
</feature>
<gene>
    <name evidence="2" type="ORF">C8A05DRAFT_18370</name>
</gene>
<evidence type="ECO:0000259" key="1">
    <source>
        <dbReference type="PROSITE" id="PS50800"/>
    </source>
</evidence>
<feature type="non-terminal residue" evidence="2">
    <location>
        <position position="1"/>
    </location>
</feature>
<sequence>DTMLVMDVASFHKTDTVTSRLQKELPAYVLPAMILGGLTCLIQPLDTAVNSMFKKLLQDTVDQYVATWEREHPGQAWAVKNKRVMMTKAVAEVWQSVCTQKQDLIIKSFIDTGIAIRPDGSQNDLVNIKGIPNTSLVWDGWEEAVDITIKMEEHEELPIVLDDLVAFQTATEDMVGPGRYGLMPKEELVRLCRHHGLKVSGNKANLIERLRAQDEGSGAG</sequence>
<reference evidence="2" key="2">
    <citation type="submission" date="2023-05" db="EMBL/GenBank/DDBJ databases">
        <authorList>
            <consortium name="Lawrence Berkeley National Laboratory"/>
            <person name="Steindorff A."/>
            <person name="Hensen N."/>
            <person name="Bonometti L."/>
            <person name="Westerberg I."/>
            <person name="Brannstrom I.O."/>
            <person name="Guillou S."/>
            <person name="Cros-Aarteil S."/>
            <person name="Calhoun S."/>
            <person name="Haridas S."/>
            <person name="Kuo A."/>
            <person name="Mondo S."/>
            <person name="Pangilinan J."/>
            <person name="Riley R."/>
            <person name="Labutti K."/>
            <person name="Andreopoulos B."/>
            <person name="Lipzen A."/>
            <person name="Chen C."/>
            <person name="Yanf M."/>
            <person name="Daum C."/>
            <person name="Ng V."/>
            <person name="Clum A."/>
            <person name="Ohm R."/>
            <person name="Martin F."/>
            <person name="Silar P."/>
            <person name="Natvig D."/>
            <person name="Lalanne C."/>
            <person name="Gautier V."/>
            <person name="Ament-Velasquez S.L."/>
            <person name="Kruys A."/>
            <person name="Hutchinson M.I."/>
            <person name="Powell A.J."/>
            <person name="Barry K."/>
            <person name="Miller A.N."/>
            <person name="Grigoriev I.V."/>
            <person name="Debuchy R."/>
            <person name="Gladieux P."/>
            <person name="Thoren M.H."/>
            <person name="Johannesson H."/>
        </authorList>
    </citation>
    <scope>NUCLEOTIDE SEQUENCE</scope>
    <source>
        <strain evidence="2">CBS 103.79</strain>
    </source>
</reference>
<dbReference type="Proteomes" id="UP001303889">
    <property type="component" value="Unassembled WGS sequence"/>
</dbReference>
<dbReference type="SUPFAM" id="SSF68906">
    <property type="entry name" value="SAP domain"/>
    <property type="match status" value="1"/>
</dbReference>
<accession>A0AAN6RR62</accession>
<dbReference type="Pfam" id="PF02037">
    <property type="entry name" value="SAP"/>
    <property type="match status" value="1"/>
</dbReference>
<reference evidence="2" key="1">
    <citation type="journal article" date="2023" name="Mol. Phylogenet. Evol.">
        <title>Genome-scale phylogeny and comparative genomics of the fungal order Sordariales.</title>
        <authorList>
            <person name="Hensen N."/>
            <person name="Bonometti L."/>
            <person name="Westerberg I."/>
            <person name="Brannstrom I.O."/>
            <person name="Guillou S."/>
            <person name="Cros-Aarteil S."/>
            <person name="Calhoun S."/>
            <person name="Haridas S."/>
            <person name="Kuo A."/>
            <person name="Mondo S."/>
            <person name="Pangilinan J."/>
            <person name="Riley R."/>
            <person name="LaButti K."/>
            <person name="Andreopoulos B."/>
            <person name="Lipzen A."/>
            <person name="Chen C."/>
            <person name="Yan M."/>
            <person name="Daum C."/>
            <person name="Ng V."/>
            <person name="Clum A."/>
            <person name="Steindorff A."/>
            <person name="Ohm R.A."/>
            <person name="Martin F."/>
            <person name="Silar P."/>
            <person name="Natvig D.O."/>
            <person name="Lalanne C."/>
            <person name="Gautier V."/>
            <person name="Ament-Velasquez S.L."/>
            <person name="Kruys A."/>
            <person name="Hutchinson M.I."/>
            <person name="Powell A.J."/>
            <person name="Barry K."/>
            <person name="Miller A.N."/>
            <person name="Grigoriev I.V."/>
            <person name="Debuchy R."/>
            <person name="Gladieux P."/>
            <person name="Hiltunen Thoren M."/>
            <person name="Johannesson H."/>
        </authorList>
    </citation>
    <scope>NUCLEOTIDE SEQUENCE</scope>
    <source>
        <strain evidence="2">CBS 103.79</strain>
    </source>
</reference>
<protein>
    <recommendedName>
        <fullName evidence="1">SAP domain-containing protein</fullName>
    </recommendedName>
</protein>
<dbReference type="InterPro" id="IPR036361">
    <property type="entry name" value="SAP_dom_sf"/>
</dbReference>
<comment type="caution">
    <text evidence="2">The sequence shown here is derived from an EMBL/GenBank/DDBJ whole genome shotgun (WGS) entry which is preliminary data.</text>
</comment>
<proteinExistence type="predicted"/>
<dbReference type="EMBL" id="MU855825">
    <property type="protein sequence ID" value="KAK3899151.1"/>
    <property type="molecule type" value="Genomic_DNA"/>
</dbReference>
<dbReference type="AlphaFoldDB" id="A0AAN6RR62"/>
<evidence type="ECO:0000313" key="2">
    <source>
        <dbReference type="EMBL" id="KAK3899151.1"/>
    </source>
</evidence>
<evidence type="ECO:0000313" key="3">
    <source>
        <dbReference type="Proteomes" id="UP001303889"/>
    </source>
</evidence>
<dbReference type="InterPro" id="IPR003034">
    <property type="entry name" value="SAP_dom"/>
</dbReference>
<dbReference type="Gene3D" id="1.10.720.30">
    <property type="entry name" value="SAP domain"/>
    <property type="match status" value="1"/>
</dbReference>
<name>A0AAN6RR62_9PEZI</name>
<dbReference type="PROSITE" id="PS50800">
    <property type="entry name" value="SAP"/>
    <property type="match status" value="1"/>
</dbReference>
<keyword evidence="3" id="KW-1185">Reference proteome</keyword>